<dbReference type="EMBL" id="JNFQ01000001">
    <property type="protein sequence ID" value="KFG77418.1"/>
    <property type="molecule type" value="Genomic_DNA"/>
</dbReference>
<evidence type="ECO:0000313" key="2">
    <source>
        <dbReference type="Proteomes" id="UP000029095"/>
    </source>
</evidence>
<keyword evidence="2" id="KW-1185">Reference proteome</keyword>
<sequence>MLLAHHELMPPPRAEGEVRPRISAHLAGLHCAADRPARSVPSAEAYDEAVRAWAHGLMTWHTVATNRFESSHAPA</sequence>
<reference evidence="1 2" key="1">
    <citation type="submission" date="2014-05" db="EMBL/GenBank/DDBJ databases">
        <title>Complete genome sequence of the Streptomyces mutabilis TRM45540.</title>
        <authorList>
            <person name="Luo X."/>
            <person name="Zhang L."/>
        </authorList>
    </citation>
    <scope>NUCLEOTIDE SEQUENCE [LARGE SCALE GENOMIC DNA]</scope>
    <source>
        <strain evidence="1 2">TRM45540</strain>
    </source>
</reference>
<comment type="caution">
    <text evidence="1">The sequence shown here is derived from an EMBL/GenBank/DDBJ whole genome shotgun (WGS) entry which is preliminary data.</text>
</comment>
<evidence type="ECO:0000313" key="1">
    <source>
        <dbReference type="EMBL" id="KFG77418.1"/>
    </source>
</evidence>
<accession>A0A086N8F0</accession>
<name>A0A086N8F0_9ACTN</name>
<proteinExistence type="predicted"/>
<organism evidence="1 2">
    <name type="scientific">Streptomyces mutabilis</name>
    <dbReference type="NCBI Taxonomy" id="67332"/>
    <lineage>
        <taxon>Bacteria</taxon>
        <taxon>Bacillati</taxon>
        <taxon>Actinomycetota</taxon>
        <taxon>Actinomycetes</taxon>
        <taxon>Kitasatosporales</taxon>
        <taxon>Streptomycetaceae</taxon>
        <taxon>Streptomyces</taxon>
    </lineage>
</organism>
<dbReference type="Proteomes" id="UP000029095">
    <property type="component" value="Unassembled WGS sequence"/>
</dbReference>
<dbReference type="HOGENOM" id="CLU_2669558_0_0_11"/>
<dbReference type="AlphaFoldDB" id="A0A086N8F0"/>
<dbReference type="STRING" id="1915400.FM21_15735"/>
<gene>
    <name evidence="1" type="ORF">FM21_15735</name>
</gene>
<protein>
    <submittedName>
        <fullName evidence="1">Uncharacterized protein</fullName>
    </submittedName>
</protein>